<dbReference type="NCBIfam" id="TIGR01852">
    <property type="entry name" value="lipid_A_lpxA"/>
    <property type="match status" value="1"/>
</dbReference>
<dbReference type="PANTHER" id="PTHR43480">
    <property type="entry name" value="ACYL-[ACYL-CARRIER-PROTEIN]--UDP-N-ACETYLGLUCOSAMINE O-ACYLTRANSFERASE"/>
    <property type="match status" value="1"/>
</dbReference>
<dbReference type="Gene3D" id="1.20.1180.10">
    <property type="entry name" value="Udp N-acetylglucosamine O-acyltransferase, C-terminal domain"/>
    <property type="match status" value="1"/>
</dbReference>
<evidence type="ECO:0000256" key="2">
    <source>
        <dbReference type="ARBA" id="ARBA00022516"/>
    </source>
</evidence>
<dbReference type="InterPro" id="IPR037157">
    <property type="entry name" value="Acetyltransf_C_sf"/>
</dbReference>
<keyword evidence="5" id="KW-0677">Repeat</keyword>
<name>Q8DGT9_THEVB</name>
<dbReference type="InterPro" id="IPR001451">
    <property type="entry name" value="Hexapep"/>
</dbReference>
<dbReference type="eggNOG" id="COG1043">
    <property type="taxonomic scope" value="Bacteria"/>
</dbReference>
<protein>
    <submittedName>
        <fullName evidence="9">Acyl-[acyl-carrier-protein]--UDP-N-acetylglucosamine o-acyltransferase</fullName>
    </submittedName>
</protein>
<dbReference type="EnsemblBacteria" id="BAC09776">
    <property type="protein sequence ID" value="BAC09776"/>
    <property type="gene ID" value="BAC09776"/>
</dbReference>
<keyword evidence="7" id="KW-0012">Acyltransferase</keyword>
<dbReference type="NCBIfam" id="NF003657">
    <property type="entry name" value="PRK05289.1"/>
    <property type="match status" value="1"/>
</dbReference>
<evidence type="ECO:0000256" key="6">
    <source>
        <dbReference type="ARBA" id="ARBA00023098"/>
    </source>
</evidence>
<dbReference type="Pfam" id="PF00132">
    <property type="entry name" value="Hexapep"/>
    <property type="match status" value="2"/>
</dbReference>
<dbReference type="AlphaFoldDB" id="Q8DGT9"/>
<gene>
    <name evidence="9" type="ordered locus">tll2224</name>
</gene>
<dbReference type="STRING" id="197221.gene:10748835"/>
<keyword evidence="4" id="KW-0808">Transferase</keyword>
<dbReference type="GO" id="GO:0031470">
    <property type="term" value="C:carboxysome"/>
    <property type="evidence" value="ECO:0007669"/>
    <property type="project" value="UniProtKB-ARBA"/>
</dbReference>
<dbReference type="Pfam" id="PF13720">
    <property type="entry name" value="Acetyltransf_11"/>
    <property type="match status" value="1"/>
</dbReference>
<sequence>MLRIFSQLCRNVMAVHPTAVIEAGARIGEEVEIGPFCYVAATVEIGRGTQLAPHVTLLGYTRLGENCKVHSGAVIGDLPQDVAYQGGISYVHIGDRCTLREGVTIHRGTQPETVTHVGHDCLLMAHSHLGHNVYVGNHVTIANNTLIAGYAQVGDRAFISGNCLVHQFTRIGRLAMLSGGTAIQKDVPPFCMTRSLSTNTIMGLNVVGLRRAGFSAQDRQLLKKALDILYRSQLTTSQALQHLREQFVHPLIQEFCDFISASQRGICHFVRRGNADDRA</sequence>
<dbReference type="GO" id="GO:0043886">
    <property type="term" value="F:structural constituent of carboxysome shell"/>
    <property type="evidence" value="ECO:0007669"/>
    <property type="project" value="UniProtKB-ARBA"/>
</dbReference>
<dbReference type="PANTHER" id="PTHR43480:SF1">
    <property type="entry name" value="ACYL-[ACYL-CARRIER-PROTEIN]--UDP-N-ACETYLGLUCOSAMINE O-ACYLTRANSFERASE, MITOCHONDRIAL-RELATED"/>
    <property type="match status" value="1"/>
</dbReference>
<dbReference type="InterPro" id="IPR011004">
    <property type="entry name" value="Trimer_LpxA-like_sf"/>
</dbReference>
<keyword evidence="6" id="KW-0443">Lipid metabolism</keyword>
<dbReference type="InterPro" id="IPR029098">
    <property type="entry name" value="Acetyltransf_C"/>
</dbReference>
<evidence type="ECO:0000259" key="8">
    <source>
        <dbReference type="Pfam" id="PF13720"/>
    </source>
</evidence>
<dbReference type="GO" id="GO:0016020">
    <property type="term" value="C:membrane"/>
    <property type="evidence" value="ECO:0007669"/>
    <property type="project" value="GOC"/>
</dbReference>
<evidence type="ECO:0000256" key="3">
    <source>
        <dbReference type="ARBA" id="ARBA00022556"/>
    </source>
</evidence>
<dbReference type="GO" id="GO:0009245">
    <property type="term" value="P:lipid A biosynthetic process"/>
    <property type="evidence" value="ECO:0007669"/>
    <property type="project" value="UniProtKB-KW"/>
</dbReference>
<evidence type="ECO:0000256" key="4">
    <source>
        <dbReference type="ARBA" id="ARBA00022679"/>
    </source>
</evidence>
<dbReference type="PATRIC" id="fig|197221.4.peg.2333"/>
<dbReference type="PIRSF" id="PIRSF000456">
    <property type="entry name" value="UDP-GlcNAc_acltr"/>
    <property type="match status" value="1"/>
</dbReference>
<organism evidence="9 10">
    <name type="scientific">Thermosynechococcus vestitus (strain NIES-2133 / IAM M-273 / BP-1)</name>
    <dbReference type="NCBI Taxonomy" id="197221"/>
    <lineage>
        <taxon>Bacteria</taxon>
        <taxon>Bacillati</taxon>
        <taxon>Cyanobacteriota</taxon>
        <taxon>Cyanophyceae</taxon>
        <taxon>Acaryochloridales</taxon>
        <taxon>Thermosynechococcaceae</taxon>
        <taxon>Thermosynechococcus</taxon>
    </lineage>
</organism>
<evidence type="ECO:0000313" key="10">
    <source>
        <dbReference type="Proteomes" id="UP000000440"/>
    </source>
</evidence>
<dbReference type="InterPro" id="IPR018357">
    <property type="entry name" value="Hexapep_transf_CS"/>
</dbReference>
<dbReference type="Gene3D" id="2.160.10.10">
    <property type="entry name" value="Hexapeptide repeat proteins"/>
    <property type="match status" value="1"/>
</dbReference>
<evidence type="ECO:0000256" key="5">
    <source>
        <dbReference type="ARBA" id="ARBA00022737"/>
    </source>
</evidence>
<evidence type="ECO:0000256" key="1">
    <source>
        <dbReference type="ARBA" id="ARBA00022490"/>
    </source>
</evidence>
<accession>Q8DGT9</accession>
<dbReference type="Proteomes" id="UP000000440">
    <property type="component" value="Chromosome"/>
</dbReference>
<dbReference type="SUPFAM" id="SSF51161">
    <property type="entry name" value="Trimeric LpxA-like enzymes"/>
    <property type="match status" value="1"/>
</dbReference>
<evidence type="ECO:0000256" key="7">
    <source>
        <dbReference type="ARBA" id="ARBA00023315"/>
    </source>
</evidence>
<evidence type="ECO:0000313" key="9">
    <source>
        <dbReference type="EMBL" id="BAC09776.1"/>
    </source>
</evidence>
<dbReference type="InterPro" id="IPR010137">
    <property type="entry name" value="Lipid_A_LpxA"/>
</dbReference>
<keyword evidence="10" id="KW-1185">Reference proteome</keyword>
<dbReference type="GO" id="GO:0008780">
    <property type="term" value="F:acyl-[acyl-carrier-protein]-UDP-N-acetylglucosamine O-acyltransferase activity"/>
    <property type="evidence" value="ECO:0007669"/>
    <property type="project" value="InterPro"/>
</dbReference>
<dbReference type="CDD" id="cd03351">
    <property type="entry name" value="LbH_UDP-GlcNAc_AT"/>
    <property type="match status" value="1"/>
</dbReference>
<dbReference type="EMBL" id="BA000039">
    <property type="protein sequence ID" value="BAC09776.1"/>
    <property type="molecule type" value="Genomic_DNA"/>
</dbReference>
<feature type="domain" description="UDP N-acetylglucosamine O-acyltransferase C-terminal" evidence="8">
    <location>
        <begin position="186"/>
        <end position="267"/>
    </location>
</feature>
<keyword evidence="1" id="KW-0963">Cytoplasm</keyword>
<dbReference type="KEGG" id="tel:tll2224"/>
<proteinExistence type="predicted"/>
<keyword evidence="2" id="KW-0444">Lipid biosynthesis</keyword>
<keyword evidence="3" id="KW-0441">Lipid A biosynthesis</keyword>
<reference evidence="9 10" key="1">
    <citation type="journal article" date="2002" name="DNA Res.">
        <title>Complete genome structure of the thermophilic cyanobacterium Thermosynechococcus elongatus BP-1.</title>
        <authorList>
            <person name="Nakamura Y."/>
            <person name="Kaneko T."/>
            <person name="Sato S."/>
            <person name="Ikeuchi M."/>
            <person name="Katoh H."/>
            <person name="Sasamoto S."/>
            <person name="Watanabe A."/>
            <person name="Iriguchi M."/>
            <person name="Kawashima K."/>
            <person name="Kimura T."/>
            <person name="Kishida Y."/>
            <person name="Kiyokawa C."/>
            <person name="Kohara M."/>
            <person name="Matsumoto M."/>
            <person name="Matsuno A."/>
            <person name="Nakazaki N."/>
            <person name="Shimpo S."/>
            <person name="Sugimoto M."/>
            <person name="Takeuchi C."/>
            <person name="Yamada M."/>
            <person name="Tabata S."/>
        </authorList>
    </citation>
    <scope>NUCLEOTIDE SEQUENCE [LARGE SCALE GENOMIC DNA]</scope>
    <source>
        <strain evidence="10">IAM M-273 / NIES-2133 / BP-1</strain>
    </source>
</reference>
<dbReference type="PROSITE" id="PS00101">
    <property type="entry name" value="HEXAPEP_TRANSFERASES"/>
    <property type="match status" value="1"/>
</dbReference>